<reference evidence="1 2" key="1">
    <citation type="submission" date="2015-09" db="EMBL/GenBank/DDBJ databases">
        <title>Trachymyrmex cornetzi WGS genome.</title>
        <authorList>
            <person name="Nygaard S."/>
            <person name="Hu H."/>
            <person name="Boomsma J."/>
            <person name="Zhang G."/>
        </authorList>
    </citation>
    <scope>NUCLEOTIDE SEQUENCE [LARGE SCALE GENOMIC DNA]</scope>
    <source>
        <strain evidence="1">Tcor2-1</strain>
        <tissue evidence="1">Whole body</tissue>
    </source>
</reference>
<name>A0A151IZX1_9HYME</name>
<evidence type="ECO:0000313" key="1">
    <source>
        <dbReference type="EMBL" id="KYN14603.1"/>
    </source>
</evidence>
<organism evidence="1 2">
    <name type="scientific">Trachymyrmex cornetzi</name>
    <dbReference type="NCBI Taxonomy" id="471704"/>
    <lineage>
        <taxon>Eukaryota</taxon>
        <taxon>Metazoa</taxon>
        <taxon>Ecdysozoa</taxon>
        <taxon>Arthropoda</taxon>
        <taxon>Hexapoda</taxon>
        <taxon>Insecta</taxon>
        <taxon>Pterygota</taxon>
        <taxon>Neoptera</taxon>
        <taxon>Endopterygota</taxon>
        <taxon>Hymenoptera</taxon>
        <taxon>Apocrita</taxon>
        <taxon>Aculeata</taxon>
        <taxon>Formicoidea</taxon>
        <taxon>Formicidae</taxon>
        <taxon>Myrmicinae</taxon>
        <taxon>Trachymyrmex</taxon>
    </lineage>
</organism>
<dbReference type="Proteomes" id="UP000078492">
    <property type="component" value="Unassembled WGS sequence"/>
</dbReference>
<keyword evidence="2" id="KW-1185">Reference proteome</keyword>
<gene>
    <name evidence="1" type="ORF">ALC57_13177</name>
</gene>
<protein>
    <submittedName>
        <fullName evidence="1">Uncharacterized protein</fullName>
    </submittedName>
</protein>
<proteinExistence type="predicted"/>
<evidence type="ECO:0000313" key="2">
    <source>
        <dbReference type="Proteomes" id="UP000078492"/>
    </source>
</evidence>
<sequence length="143" mass="15796">MSCVSMSAFFPPSIARVLTILFNHLLISLYQFFTKELGATIIAFSISGLASGPIQNTNIFLLYYSFYFLILSTLNTDHAMAYVVLVDVIQELVQIIGNQVLVFDYPGMFDHEDLGGMIAPNIGAVRCPVDSDIDTAGRELLHL</sequence>
<accession>A0A151IZX1</accession>
<dbReference type="EMBL" id="KQ980673">
    <property type="protein sequence ID" value="KYN14603.1"/>
    <property type="molecule type" value="Genomic_DNA"/>
</dbReference>
<dbReference type="AlphaFoldDB" id="A0A151IZX1"/>